<accession>A0ABT4SV38</accession>
<dbReference type="RefSeq" id="WP_271276139.1">
    <property type="nucleotide sequence ID" value="NZ_BAABFD010000016.1"/>
</dbReference>
<gene>
    <name evidence="1" type="ORF">OUY24_10965</name>
</gene>
<keyword evidence="2" id="KW-1185">Reference proteome</keyword>
<protein>
    <submittedName>
        <fullName evidence="1">Uncharacterized protein</fullName>
    </submittedName>
</protein>
<comment type="caution">
    <text evidence="1">The sequence shown here is derived from an EMBL/GenBank/DDBJ whole genome shotgun (WGS) entry which is preliminary data.</text>
</comment>
<evidence type="ECO:0000313" key="2">
    <source>
        <dbReference type="Proteomes" id="UP001212498"/>
    </source>
</evidence>
<dbReference type="Proteomes" id="UP001212498">
    <property type="component" value="Unassembled WGS sequence"/>
</dbReference>
<proteinExistence type="predicted"/>
<sequence>MARFLCFACRRPITLPVRRIPLPPAHYTAIAGATMPTDRIQPPRMPRGTYAANHRPEEFSGEPPGLVIHPDDAVGMLLHPDRSRVSGCCGISEIDGPNLVCAGCGTDLATHQADCYGQNQITLVADAVILSHVDDRNPAGP</sequence>
<organism evidence="1 2">
    <name type="scientific">Nonomuraea ferruginea</name>
    <dbReference type="NCBI Taxonomy" id="46174"/>
    <lineage>
        <taxon>Bacteria</taxon>
        <taxon>Bacillati</taxon>
        <taxon>Actinomycetota</taxon>
        <taxon>Actinomycetes</taxon>
        <taxon>Streptosporangiales</taxon>
        <taxon>Streptosporangiaceae</taxon>
        <taxon>Nonomuraea</taxon>
    </lineage>
</organism>
<reference evidence="1 2" key="1">
    <citation type="submission" date="2022-11" db="EMBL/GenBank/DDBJ databases">
        <title>Nonomuraea corallina sp. nov., a new species of the genus Nonomuraea isolated from sea side sediment in Thai sea.</title>
        <authorList>
            <person name="Ngamcharungchit C."/>
            <person name="Matsumoto A."/>
            <person name="Suriyachadkun C."/>
            <person name="Panbangred W."/>
            <person name="Inahashi Y."/>
            <person name="Intra B."/>
        </authorList>
    </citation>
    <scope>NUCLEOTIDE SEQUENCE [LARGE SCALE GENOMIC DNA]</scope>
    <source>
        <strain evidence="1 2">DSM 43553</strain>
    </source>
</reference>
<evidence type="ECO:0000313" key="1">
    <source>
        <dbReference type="EMBL" id="MDA0641138.1"/>
    </source>
</evidence>
<name>A0ABT4SV38_9ACTN</name>
<dbReference type="EMBL" id="JAPNUD010000021">
    <property type="protein sequence ID" value="MDA0641138.1"/>
    <property type="molecule type" value="Genomic_DNA"/>
</dbReference>